<proteinExistence type="predicted"/>
<sequence length="187" mass="20594">MSFVLFLPIGFIAVVVAIVMAFVGMRKDAQKQKNEAKRIFKRMNIISAVGFVSIALGLFAPSGQNESTEKAVPAKGAEESAVLPAEKLAELEKVMLKDYHENFSMTSWYQKELKLAIAKGEQGFYKLGLYTGLTESEESKKIADQLTHPFLGMVNENGAVLQGHVQTIDVFGKEDKLLLSVKNPIVN</sequence>
<keyword evidence="1" id="KW-1133">Transmembrane helix</keyword>
<evidence type="ECO:0000313" key="3">
    <source>
        <dbReference type="Proteomes" id="UP000316882"/>
    </source>
</evidence>
<organism evidence="2 3">
    <name type="scientific">Brevibacillus parabrevis</name>
    <dbReference type="NCBI Taxonomy" id="54914"/>
    <lineage>
        <taxon>Bacteria</taxon>
        <taxon>Bacillati</taxon>
        <taxon>Bacillota</taxon>
        <taxon>Bacilli</taxon>
        <taxon>Bacillales</taxon>
        <taxon>Paenibacillaceae</taxon>
        <taxon>Brevibacillus</taxon>
    </lineage>
</organism>
<feature type="transmembrane region" description="Helical" evidence="1">
    <location>
        <begin position="45"/>
        <end position="63"/>
    </location>
</feature>
<dbReference type="RefSeq" id="WP_122964856.1">
    <property type="nucleotide sequence ID" value="NZ_BJMH01000026.1"/>
</dbReference>
<dbReference type="Proteomes" id="UP000316882">
    <property type="component" value="Unassembled WGS sequence"/>
</dbReference>
<keyword evidence="3" id="KW-1185">Reference proteome</keyword>
<dbReference type="EMBL" id="BJMH01000026">
    <property type="protein sequence ID" value="GEB34743.1"/>
    <property type="molecule type" value="Genomic_DNA"/>
</dbReference>
<accession>A0A4Y3PMV5</accession>
<name>A0A4Y3PMV5_BREPA</name>
<dbReference type="AlphaFoldDB" id="A0A4Y3PMV5"/>
<dbReference type="STRING" id="54914.AV540_19335"/>
<evidence type="ECO:0000313" key="2">
    <source>
        <dbReference type="EMBL" id="GEB34743.1"/>
    </source>
</evidence>
<comment type="caution">
    <text evidence="2">The sequence shown here is derived from an EMBL/GenBank/DDBJ whole genome shotgun (WGS) entry which is preliminary data.</text>
</comment>
<evidence type="ECO:0000256" key="1">
    <source>
        <dbReference type="SAM" id="Phobius"/>
    </source>
</evidence>
<keyword evidence="1" id="KW-0472">Membrane</keyword>
<protein>
    <submittedName>
        <fullName evidence="2">Uncharacterized protein</fullName>
    </submittedName>
</protein>
<keyword evidence="1" id="KW-0812">Transmembrane</keyword>
<reference evidence="2 3" key="1">
    <citation type="submission" date="2019-06" db="EMBL/GenBank/DDBJ databases">
        <title>Whole genome shotgun sequence of Brevibacillus parabrevis NBRC 12334.</title>
        <authorList>
            <person name="Hosoyama A."/>
            <person name="Uohara A."/>
            <person name="Ohji S."/>
            <person name="Ichikawa N."/>
        </authorList>
    </citation>
    <scope>NUCLEOTIDE SEQUENCE [LARGE SCALE GENOMIC DNA]</scope>
    <source>
        <strain evidence="2 3">NBRC 12334</strain>
    </source>
</reference>
<gene>
    <name evidence="2" type="ORF">BPA01_43230</name>
</gene>
<feature type="transmembrane region" description="Helical" evidence="1">
    <location>
        <begin position="6"/>
        <end position="24"/>
    </location>
</feature>